<feature type="compositionally biased region" description="Low complexity" evidence="1">
    <location>
        <begin position="74"/>
        <end position="94"/>
    </location>
</feature>
<evidence type="ECO:0000313" key="3">
    <source>
        <dbReference type="Proteomes" id="UP001298593"/>
    </source>
</evidence>
<dbReference type="RefSeq" id="WP_329780057.1">
    <property type="nucleotide sequence ID" value="NZ_JAYJJU010000007.1"/>
</dbReference>
<reference evidence="2 3" key="1">
    <citation type="submission" date="2023-12" db="EMBL/GenBank/DDBJ databases">
        <title>Description of new species of Mycobacterium terrae complex isolated from sewage at the Sao Paulo Zoological Park Foundation in Brazil.</title>
        <authorList>
            <person name="Romagnoli C.L."/>
            <person name="Conceicao E.C."/>
            <person name="Machado E."/>
            <person name="Barreto L.B.P.F."/>
            <person name="Sharma A."/>
            <person name="Silva N.M."/>
            <person name="Marques L.E."/>
            <person name="Juliana M.A."/>
            <person name="Lourenco M.C.S."/>
            <person name="Digiampietri L.A."/>
            <person name="Suffys P.N."/>
            <person name="Viana-Niero C."/>
        </authorList>
    </citation>
    <scope>NUCLEOTIDE SEQUENCE [LARGE SCALE GENOMIC DNA]</scope>
    <source>
        <strain evidence="2 3">MYC340</strain>
    </source>
</reference>
<evidence type="ECO:0000313" key="2">
    <source>
        <dbReference type="EMBL" id="MEB3031906.1"/>
    </source>
</evidence>
<proteinExistence type="predicted"/>
<gene>
    <name evidence="2" type="ORF">KV113_10085</name>
</gene>
<accession>A0ABU5XV98</accession>
<protein>
    <submittedName>
        <fullName evidence="2">Uncharacterized protein</fullName>
    </submittedName>
</protein>
<name>A0ABU5XV98_9MYCO</name>
<feature type="region of interest" description="Disordered" evidence="1">
    <location>
        <begin position="21"/>
        <end position="99"/>
    </location>
</feature>
<keyword evidence="3" id="KW-1185">Reference proteome</keyword>
<feature type="compositionally biased region" description="Low complexity" evidence="1">
    <location>
        <begin position="21"/>
        <end position="30"/>
    </location>
</feature>
<dbReference type="Proteomes" id="UP001298593">
    <property type="component" value="Unassembled WGS sequence"/>
</dbReference>
<organism evidence="2 3">
    <name type="scientific">[Mycobacterium] nativiensis</name>
    <dbReference type="NCBI Taxonomy" id="2855503"/>
    <lineage>
        <taxon>Bacteria</taxon>
        <taxon>Bacillati</taxon>
        <taxon>Actinomycetota</taxon>
        <taxon>Actinomycetes</taxon>
        <taxon>Mycobacteriales</taxon>
        <taxon>Mycobacteriaceae</taxon>
        <taxon>Mycolicibacter</taxon>
    </lineage>
</organism>
<feature type="compositionally biased region" description="Gly residues" evidence="1">
    <location>
        <begin position="43"/>
        <end position="73"/>
    </location>
</feature>
<comment type="caution">
    <text evidence="2">The sequence shown here is derived from an EMBL/GenBank/DDBJ whole genome shotgun (WGS) entry which is preliminary data.</text>
</comment>
<sequence length="409" mass="41222">MAGSGSGFGAPGGMAGGGMMPPSGAMGAAGQPLAPYSPPGAGVPAGGAATGPAGGGSGPGPTGGPGSAPGGGPAPVMAGGPGSSAAMAAAAGASEDGNPDVTTAQRVLAGLVRGSEASDMLVVWAVAVLRSPYGSQIMVANNMGGGGYLPSKVFLPTTAHLAVSDPALPIGWAADWMGCQRPSKILADHFTRLRKLIAGVTVSAIVTTELWPEPPGCGGDFVPMQHREVLGMLSQAPRLDGGHRHRLAALDQGLAQRVDALDRGGDVSAWAAATLTGTVFKEAAKPDGTGSALVHAADADILQAVNDGTANVEMWTTYDRAAEQRDNGAALWPDTHAPRDNDGSDAAQAAILWYQHYYRAGRMIELVRCWKARPPRLADVVYCAISAGFGSLVVSTLAAMEHHLGEQGK</sequence>
<evidence type="ECO:0000256" key="1">
    <source>
        <dbReference type="SAM" id="MobiDB-lite"/>
    </source>
</evidence>
<dbReference type="EMBL" id="JAYJJU010000007">
    <property type="protein sequence ID" value="MEB3031906.1"/>
    <property type="molecule type" value="Genomic_DNA"/>
</dbReference>